<proteinExistence type="predicted"/>
<dbReference type="Proteomes" id="UP000326570">
    <property type="component" value="Unassembled WGS sequence"/>
</dbReference>
<dbReference type="RefSeq" id="WP_150903349.1">
    <property type="nucleotide sequence ID" value="NZ_VTWT01000003.1"/>
</dbReference>
<evidence type="ECO:0000313" key="3">
    <source>
        <dbReference type="Proteomes" id="UP000326570"/>
    </source>
</evidence>
<evidence type="ECO:0000256" key="1">
    <source>
        <dbReference type="SAM" id="Phobius"/>
    </source>
</evidence>
<protein>
    <submittedName>
        <fullName evidence="2">TIGR04086 family membrane protein</fullName>
    </submittedName>
</protein>
<dbReference type="AlphaFoldDB" id="A0A5N1J2K8"/>
<keyword evidence="1" id="KW-1133">Transmembrane helix</keyword>
<gene>
    <name evidence="2" type="ORF">F0P94_07990</name>
</gene>
<feature type="transmembrane region" description="Helical" evidence="1">
    <location>
        <begin position="60"/>
        <end position="78"/>
    </location>
</feature>
<feature type="transmembrane region" description="Helical" evidence="1">
    <location>
        <begin position="112"/>
        <end position="133"/>
    </location>
</feature>
<keyword evidence="3" id="KW-1185">Reference proteome</keyword>
<feature type="transmembrane region" description="Helical" evidence="1">
    <location>
        <begin position="85"/>
        <end position="106"/>
    </location>
</feature>
<keyword evidence="1" id="KW-0472">Membrane</keyword>
<reference evidence="2 3" key="1">
    <citation type="submission" date="2019-09" db="EMBL/GenBank/DDBJ databases">
        <title>Genome sequence of Adhaeribacter sp. M2.</title>
        <authorList>
            <person name="Srinivasan S."/>
        </authorList>
    </citation>
    <scope>NUCLEOTIDE SEQUENCE [LARGE SCALE GENOMIC DNA]</scope>
    <source>
        <strain evidence="2 3">M2</strain>
    </source>
</reference>
<evidence type="ECO:0000313" key="2">
    <source>
        <dbReference type="EMBL" id="KAA9340277.1"/>
    </source>
</evidence>
<comment type="caution">
    <text evidence="2">The sequence shown here is derived from an EMBL/GenBank/DDBJ whole genome shotgun (WGS) entry which is preliminary data.</text>
</comment>
<keyword evidence="1" id="KW-0812">Transmembrane</keyword>
<organism evidence="2 3">
    <name type="scientific">Adhaeribacter soli</name>
    <dbReference type="NCBI Taxonomy" id="2607655"/>
    <lineage>
        <taxon>Bacteria</taxon>
        <taxon>Pseudomonadati</taxon>
        <taxon>Bacteroidota</taxon>
        <taxon>Cytophagia</taxon>
        <taxon>Cytophagales</taxon>
        <taxon>Hymenobacteraceae</taxon>
        <taxon>Adhaeribacter</taxon>
    </lineage>
</organism>
<name>A0A5N1J2K8_9BACT</name>
<dbReference type="InterPro" id="IPR023804">
    <property type="entry name" value="DUF3792_TM"/>
</dbReference>
<dbReference type="EMBL" id="VTWT01000003">
    <property type="protein sequence ID" value="KAA9340277.1"/>
    <property type="molecule type" value="Genomic_DNA"/>
</dbReference>
<feature type="transmembrane region" description="Helical" evidence="1">
    <location>
        <begin position="20"/>
        <end position="40"/>
    </location>
</feature>
<accession>A0A5N1J2K8</accession>
<dbReference type="NCBIfam" id="TIGR04086">
    <property type="entry name" value="TIGR04086_membr"/>
    <property type="match status" value="1"/>
</dbReference>
<sequence length="150" mass="16710">MEPEKKPPFRLTRVTIAATLAQLIPLIMLVATITVYSYLIAPNLDKEVYAEFATRIAKPIGWIAGTLATLAMAFWAARKAHNRQVIYGVATGVLVVLLDILSQTTANKPFDLIDILVLVAKLMAGTLGGYLAWQRYRNLPVEKRHTHRLI</sequence>